<evidence type="ECO:0000313" key="3">
    <source>
        <dbReference type="Proteomes" id="UP000189443"/>
    </source>
</evidence>
<sequence>MKLKHKINHGWQRPPEPISEAYQRQVDRSTEKAETRHRQAQKAVERAQRAAQRADKQAARKPTARTLAARDEAQRLVAQRLEELRKIEALMHAPQRAQPEAVHRTGRQERLEVGEYQKPRRRKTPKSPVTTRRNP</sequence>
<dbReference type="KEGG" id="spac:B1H29_31795"/>
<dbReference type="AlphaFoldDB" id="A0A1S6JGH0"/>
<name>A0A1S6JGH0_9ACTN</name>
<evidence type="ECO:0000256" key="1">
    <source>
        <dbReference type="SAM" id="MobiDB-lite"/>
    </source>
</evidence>
<proteinExistence type="predicted"/>
<gene>
    <name evidence="2" type="ORF">B1H29_31795</name>
</gene>
<protein>
    <submittedName>
        <fullName evidence="2">Uncharacterized protein</fullName>
    </submittedName>
</protein>
<feature type="region of interest" description="Disordered" evidence="1">
    <location>
        <begin position="1"/>
        <end position="65"/>
    </location>
</feature>
<organism evidence="2 3">
    <name type="scientific">Streptomyces pactum</name>
    <dbReference type="NCBI Taxonomy" id="68249"/>
    <lineage>
        <taxon>Bacteria</taxon>
        <taxon>Bacillati</taxon>
        <taxon>Actinomycetota</taxon>
        <taxon>Actinomycetes</taxon>
        <taxon>Kitasatosporales</taxon>
        <taxon>Streptomycetaceae</taxon>
        <taxon>Streptomyces</taxon>
    </lineage>
</organism>
<reference evidence="2 3" key="1">
    <citation type="submission" date="2017-02" db="EMBL/GenBank/DDBJ databases">
        <title>Streptomyces pactum ACT12 Genome sequencing and assembly.</title>
        <authorList>
            <person name="Xue Q."/>
            <person name="Yan X."/>
            <person name="Jia L."/>
            <person name="Yan H."/>
        </authorList>
    </citation>
    <scope>NUCLEOTIDE SEQUENCE [LARGE SCALE GENOMIC DNA]</scope>
    <source>
        <strain evidence="2 3">ACT12</strain>
    </source>
</reference>
<feature type="region of interest" description="Disordered" evidence="1">
    <location>
        <begin position="91"/>
        <end position="135"/>
    </location>
</feature>
<dbReference type="RefSeq" id="WP_055420668.1">
    <property type="nucleotide sequence ID" value="NZ_CP019724.1"/>
</dbReference>
<dbReference type="EMBL" id="CP019724">
    <property type="protein sequence ID" value="AQS70865.1"/>
    <property type="molecule type" value="Genomic_DNA"/>
</dbReference>
<feature type="compositionally biased region" description="Basic and acidic residues" evidence="1">
    <location>
        <begin position="101"/>
        <end position="118"/>
    </location>
</feature>
<evidence type="ECO:0000313" key="2">
    <source>
        <dbReference type="EMBL" id="AQS70865.1"/>
    </source>
</evidence>
<dbReference type="Proteomes" id="UP000189443">
    <property type="component" value="Chromosome"/>
</dbReference>
<keyword evidence="3" id="KW-1185">Reference proteome</keyword>
<feature type="compositionally biased region" description="Basic and acidic residues" evidence="1">
    <location>
        <begin position="25"/>
        <end position="58"/>
    </location>
</feature>
<accession>A0A1S6JGH0</accession>